<feature type="transmembrane region" description="Helical" evidence="6">
    <location>
        <begin position="204"/>
        <end position="225"/>
    </location>
</feature>
<comment type="subcellular location">
    <subcellularLocation>
        <location evidence="1">Cell membrane</location>
        <topology evidence="1">Multi-pass membrane protein</topology>
    </subcellularLocation>
</comment>
<keyword evidence="9" id="KW-1185">Reference proteome</keyword>
<evidence type="ECO:0000256" key="6">
    <source>
        <dbReference type="SAM" id="Phobius"/>
    </source>
</evidence>
<dbReference type="RefSeq" id="WP_143056124.1">
    <property type="nucleotide sequence ID" value="NZ_FOHB01000001.1"/>
</dbReference>
<dbReference type="AlphaFoldDB" id="A0A1H9S2Q9"/>
<feature type="transmembrane region" description="Helical" evidence="6">
    <location>
        <begin position="237"/>
        <end position="255"/>
    </location>
</feature>
<evidence type="ECO:0000256" key="1">
    <source>
        <dbReference type="ARBA" id="ARBA00004651"/>
    </source>
</evidence>
<keyword evidence="4 6" id="KW-1133">Transmembrane helix</keyword>
<dbReference type="InterPro" id="IPR020846">
    <property type="entry name" value="MFS_dom"/>
</dbReference>
<feature type="transmembrane region" description="Helical" evidence="6">
    <location>
        <begin position="267"/>
        <end position="286"/>
    </location>
</feature>
<reference evidence="9" key="1">
    <citation type="submission" date="2016-10" db="EMBL/GenBank/DDBJ databases">
        <authorList>
            <person name="Varghese N."/>
            <person name="Submissions S."/>
        </authorList>
    </citation>
    <scope>NUCLEOTIDE SEQUENCE [LARGE SCALE GENOMIC DNA]</scope>
    <source>
        <strain evidence="9">CGMCC 1.6963</strain>
    </source>
</reference>
<feature type="transmembrane region" description="Helical" evidence="6">
    <location>
        <begin position="355"/>
        <end position="371"/>
    </location>
</feature>
<gene>
    <name evidence="8" type="ORF">SAMN05216199_1235</name>
</gene>
<organism evidence="8 9">
    <name type="scientific">Pedococcus cremeus</name>
    <dbReference type="NCBI Taxonomy" id="587636"/>
    <lineage>
        <taxon>Bacteria</taxon>
        <taxon>Bacillati</taxon>
        <taxon>Actinomycetota</taxon>
        <taxon>Actinomycetes</taxon>
        <taxon>Micrococcales</taxon>
        <taxon>Intrasporangiaceae</taxon>
        <taxon>Pedococcus</taxon>
    </lineage>
</organism>
<dbReference type="InterPro" id="IPR050189">
    <property type="entry name" value="MFS_Efflux_Transporters"/>
</dbReference>
<dbReference type="Pfam" id="PF07690">
    <property type="entry name" value="MFS_1"/>
    <property type="match status" value="2"/>
</dbReference>
<dbReference type="Gene3D" id="1.20.1250.20">
    <property type="entry name" value="MFS general substrate transporter like domains"/>
    <property type="match status" value="2"/>
</dbReference>
<feature type="transmembrane region" description="Helical" evidence="6">
    <location>
        <begin position="135"/>
        <end position="155"/>
    </location>
</feature>
<dbReference type="EMBL" id="FOHB01000001">
    <property type="protein sequence ID" value="SER79312.1"/>
    <property type="molecule type" value="Genomic_DNA"/>
</dbReference>
<keyword evidence="5 6" id="KW-0472">Membrane</keyword>
<accession>A0A1H9S2Q9</accession>
<feature type="transmembrane region" description="Helical" evidence="6">
    <location>
        <begin position="74"/>
        <end position="93"/>
    </location>
</feature>
<evidence type="ECO:0000256" key="2">
    <source>
        <dbReference type="ARBA" id="ARBA00022475"/>
    </source>
</evidence>
<evidence type="ECO:0000256" key="4">
    <source>
        <dbReference type="ARBA" id="ARBA00022989"/>
    </source>
</evidence>
<dbReference type="STRING" id="587636.SAMN05216199_1235"/>
<feature type="transmembrane region" description="Helical" evidence="6">
    <location>
        <begin position="99"/>
        <end position="123"/>
    </location>
</feature>
<feature type="transmembrane region" description="Helical" evidence="6">
    <location>
        <begin position="328"/>
        <end position="349"/>
    </location>
</feature>
<feature type="transmembrane region" description="Helical" evidence="6">
    <location>
        <begin position="161"/>
        <end position="183"/>
    </location>
</feature>
<protein>
    <submittedName>
        <fullName evidence="8">Predicted arabinose efflux permease, MFS family</fullName>
    </submittedName>
</protein>
<evidence type="ECO:0000256" key="3">
    <source>
        <dbReference type="ARBA" id="ARBA00022692"/>
    </source>
</evidence>
<evidence type="ECO:0000259" key="7">
    <source>
        <dbReference type="PROSITE" id="PS50850"/>
    </source>
</evidence>
<dbReference type="SUPFAM" id="SSF103473">
    <property type="entry name" value="MFS general substrate transporter"/>
    <property type="match status" value="1"/>
</dbReference>
<dbReference type="Proteomes" id="UP000199019">
    <property type="component" value="Unassembled WGS sequence"/>
</dbReference>
<dbReference type="PANTHER" id="PTHR43124:SF3">
    <property type="entry name" value="CHLORAMPHENICOL EFFLUX PUMP RV0191"/>
    <property type="match status" value="1"/>
</dbReference>
<sequence length="381" mass="38478">MPARLWRMLVPLVLATMASQSLLVVLSPTIVAIAADLGAPVATVGQARSVTALVSVLASLYLTARADHLPVRALLRWGSVLALVACGLVASASSVPLFLLAHMVVGLAFAPLLSGGFAGLAAFGPADRPWATGYVAGANALAWIVVNPLAAALTATVSWRAALAVPAAVAVAALLTSGAAASARPGLVGASLWEPLRVTPARRWIGSEVTAFAGWTCLLTFAGAFFMEEVGVPQSTVGWVLAAGAAAYLLASGRAGKLAARVPLRHLVWGSALVMATLIPLLLGTLRAPVPAVVAFCAVAMAAGVRTPASAGLALLQLPEHPGVMAAARTAATQTGYLVGAVIGGVVIAGPGWRALGVVLAVVMVASAWLVRRIHEVATIP</sequence>
<dbReference type="GO" id="GO:0005886">
    <property type="term" value="C:plasma membrane"/>
    <property type="evidence" value="ECO:0007669"/>
    <property type="project" value="UniProtKB-SubCell"/>
</dbReference>
<keyword evidence="3 6" id="KW-0812">Transmembrane</keyword>
<dbReference type="GO" id="GO:0022857">
    <property type="term" value="F:transmembrane transporter activity"/>
    <property type="evidence" value="ECO:0007669"/>
    <property type="project" value="InterPro"/>
</dbReference>
<keyword evidence="2" id="KW-1003">Cell membrane</keyword>
<proteinExistence type="predicted"/>
<evidence type="ECO:0000313" key="9">
    <source>
        <dbReference type="Proteomes" id="UP000199019"/>
    </source>
</evidence>
<dbReference type="OrthoDB" id="5197972at2"/>
<dbReference type="PROSITE" id="PS50850">
    <property type="entry name" value="MFS"/>
    <property type="match status" value="1"/>
</dbReference>
<feature type="domain" description="Major facilitator superfamily (MFS) profile" evidence="7">
    <location>
        <begin position="170"/>
        <end position="381"/>
    </location>
</feature>
<feature type="transmembrane region" description="Helical" evidence="6">
    <location>
        <begin position="44"/>
        <end position="62"/>
    </location>
</feature>
<evidence type="ECO:0000313" key="8">
    <source>
        <dbReference type="EMBL" id="SER79312.1"/>
    </source>
</evidence>
<dbReference type="InterPro" id="IPR011701">
    <property type="entry name" value="MFS"/>
</dbReference>
<name>A0A1H9S2Q9_9MICO</name>
<evidence type="ECO:0000256" key="5">
    <source>
        <dbReference type="ARBA" id="ARBA00023136"/>
    </source>
</evidence>
<feature type="transmembrane region" description="Helical" evidence="6">
    <location>
        <begin position="292"/>
        <end position="316"/>
    </location>
</feature>
<dbReference type="InterPro" id="IPR036259">
    <property type="entry name" value="MFS_trans_sf"/>
</dbReference>
<dbReference type="PANTHER" id="PTHR43124">
    <property type="entry name" value="PURINE EFFLUX PUMP PBUE"/>
    <property type="match status" value="1"/>
</dbReference>